<reference evidence="2 3" key="1">
    <citation type="journal article" date="2014" name="Genome Announc.">
        <title>Draft genome sequences of eight enterohepatic helicobacter species isolated from both laboratory and wild rodents.</title>
        <authorList>
            <person name="Sheh A."/>
            <person name="Shen Z."/>
            <person name="Fox J.G."/>
        </authorList>
    </citation>
    <scope>NUCLEOTIDE SEQUENCE [LARGE SCALE GENOMIC DNA]</scope>
    <source>
        <strain evidence="2 3">MIT-03-7007</strain>
    </source>
</reference>
<dbReference type="AlphaFoldDB" id="A0A4U8UGK8"/>
<keyword evidence="1" id="KW-1133">Transmembrane helix</keyword>
<name>A0A4U8UGK8_9HELI</name>
<dbReference type="EMBL" id="JRPC02000005">
    <property type="protein sequence ID" value="TLE16538.1"/>
    <property type="molecule type" value="Genomic_DNA"/>
</dbReference>
<proteinExistence type="predicted"/>
<gene>
    <name evidence="2" type="ORF">LS72_002635</name>
</gene>
<dbReference type="Proteomes" id="UP000029920">
    <property type="component" value="Unassembled WGS sequence"/>
</dbReference>
<evidence type="ECO:0000313" key="2">
    <source>
        <dbReference type="EMBL" id="TLE16538.1"/>
    </source>
</evidence>
<sequence>MYADSALSLIVPLCVIALVFITKRVVLSLFISIVLAGVMISYHKTITNGTTFDIGSLVEVISSLTPYNNDATFIIIQNRKNLWKLIDLLYLRYFLS</sequence>
<comment type="caution">
    <text evidence="2">The sequence shown here is derived from an EMBL/GenBank/DDBJ whole genome shotgun (WGS) entry which is preliminary data.</text>
</comment>
<dbReference type="RefSeq" id="WP_034554075.1">
    <property type="nucleotide sequence ID" value="NZ_JRPC02000005.1"/>
</dbReference>
<protein>
    <submittedName>
        <fullName evidence="2">Uncharacterized protein</fullName>
    </submittedName>
</protein>
<organism evidence="2 3">
    <name type="scientific">Helicobacter apodemus</name>
    <dbReference type="NCBI Taxonomy" id="135569"/>
    <lineage>
        <taxon>Bacteria</taxon>
        <taxon>Pseudomonadati</taxon>
        <taxon>Campylobacterota</taxon>
        <taxon>Epsilonproteobacteria</taxon>
        <taxon>Campylobacterales</taxon>
        <taxon>Helicobacteraceae</taxon>
        <taxon>Helicobacter</taxon>
    </lineage>
</organism>
<evidence type="ECO:0000313" key="3">
    <source>
        <dbReference type="Proteomes" id="UP000029920"/>
    </source>
</evidence>
<keyword evidence="1" id="KW-0472">Membrane</keyword>
<keyword evidence="1" id="KW-0812">Transmembrane</keyword>
<evidence type="ECO:0000256" key="1">
    <source>
        <dbReference type="SAM" id="Phobius"/>
    </source>
</evidence>
<feature type="transmembrane region" description="Helical" evidence="1">
    <location>
        <begin position="6"/>
        <end position="36"/>
    </location>
</feature>
<accession>A0A4U8UGK8</accession>
<keyword evidence="3" id="KW-1185">Reference proteome</keyword>